<evidence type="ECO:0000256" key="1">
    <source>
        <dbReference type="SAM" id="SignalP"/>
    </source>
</evidence>
<evidence type="ECO:0008006" key="4">
    <source>
        <dbReference type="Google" id="ProtNLM"/>
    </source>
</evidence>
<organism evidence="2 3">
    <name type="scientific">Flavisphingopyxis soli</name>
    <dbReference type="NCBI Taxonomy" id="2601267"/>
    <lineage>
        <taxon>Bacteria</taxon>
        <taxon>Pseudomonadati</taxon>
        <taxon>Pseudomonadota</taxon>
        <taxon>Alphaproteobacteria</taxon>
        <taxon>Sphingomonadales</taxon>
        <taxon>Sphingopyxidaceae</taxon>
        <taxon>Flavisphingopyxis</taxon>
    </lineage>
</organism>
<keyword evidence="1" id="KW-0732">Signal</keyword>
<dbReference type="PROSITE" id="PS51257">
    <property type="entry name" value="PROKAR_LIPOPROTEIN"/>
    <property type="match status" value="1"/>
</dbReference>
<keyword evidence="3" id="KW-1185">Reference proteome</keyword>
<dbReference type="AlphaFoldDB" id="A0A5C6UJY5"/>
<name>A0A5C6UJY5_9SPHN</name>
<dbReference type="EMBL" id="VOPY01000001">
    <property type="protein sequence ID" value="TXC73293.1"/>
    <property type="molecule type" value="Genomic_DNA"/>
</dbReference>
<feature type="chain" id="PRO_5022914729" description="Acid phosphatase" evidence="1">
    <location>
        <begin position="19"/>
        <end position="288"/>
    </location>
</feature>
<feature type="signal peptide" evidence="1">
    <location>
        <begin position="1"/>
        <end position="18"/>
    </location>
</feature>
<dbReference type="OrthoDB" id="193314at2"/>
<dbReference type="InterPro" id="IPR023214">
    <property type="entry name" value="HAD_sf"/>
</dbReference>
<accession>A0A5C6UJY5</accession>
<dbReference type="RefSeq" id="WP_147121131.1">
    <property type="nucleotide sequence ID" value="NZ_VOPY01000001.1"/>
</dbReference>
<evidence type="ECO:0000313" key="3">
    <source>
        <dbReference type="Proteomes" id="UP000321129"/>
    </source>
</evidence>
<comment type="caution">
    <text evidence="2">The sequence shown here is derived from an EMBL/GenBank/DDBJ whole genome shotgun (WGS) entry which is preliminary data.</text>
</comment>
<protein>
    <recommendedName>
        <fullName evidence="4">Acid phosphatase</fullName>
    </recommendedName>
</protein>
<sequence>MKAAANAMLAMLSATALSGCIAAAAIPLGAAGLMGREQISKGDKRPDASVAPPEQRIDAIPKARATSLPNVRVEDVAPSVAPTATPAVIPIARRSLAAKGSYGDSYDGLTRYLFAKSQARERGAAVQSVVLFPNTQVEHPDFTVCADMPLAMVVDLGNADAQAIARSQPDLVEAVTTARMAGVAVNFTSDRPAVDAAALASALDTAGLGPVSHGRDLWMAGDRASTGKDSLRWKIASNQCVIALVGHRPGDFSQIYDDPATASGSPALDALRGDGWFLYPDSAGDKGQ</sequence>
<proteinExistence type="predicted"/>
<evidence type="ECO:0000313" key="2">
    <source>
        <dbReference type="EMBL" id="TXC73293.1"/>
    </source>
</evidence>
<reference evidence="2 3" key="1">
    <citation type="submission" date="2019-08" db="EMBL/GenBank/DDBJ databases">
        <title>Sphingorhabdus soil sp. nov., isolated from arctic soil.</title>
        <authorList>
            <person name="Liu Y."/>
        </authorList>
    </citation>
    <scope>NUCLEOTIDE SEQUENCE [LARGE SCALE GENOMIC DNA]</scope>
    <source>
        <strain evidence="2 3">D-2Q-5-6</strain>
    </source>
</reference>
<gene>
    <name evidence="2" type="ORF">FSZ31_00555</name>
</gene>
<dbReference type="Gene3D" id="3.40.50.1000">
    <property type="entry name" value="HAD superfamily/HAD-like"/>
    <property type="match status" value="1"/>
</dbReference>
<dbReference type="Proteomes" id="UP000321129">
    <property type="component" value="Unassembled WGS sequence"/>
</dbReference>